<evidence type="ECO:0000256" key="1">
    <source>
        <dbReference type="ARBA" id="ARBA00004651"/>
    </source>
</evidence>
<evidence type="ECO:0000313" key="9">
    <source>
        <dbReference type="EMBL" id="KGA13729.1"/>
    </source>
</evidence>
<sequence>MIPLLLVAFGGVAGTLVRYAIGILIPQDRPGTLAANLIGVALASALLVLMERRGITQIRLILLPGFCAGMTTFSAVTVHSIEPADGGLQYLATNVILSLLIVVIVLPIARRVIQVRK</sequence>
<evidence type="ECO:0000256" key="3">
    <source>
        <dbReference type="ARBA" id="ARBA00022692"/>
    </source>
</evidence>
<reference evidence="9" key="1">
    <citation type="submission" date="2014-05" db="EMBL/GenBank/DDBJ databases">
        <title>Key roles for freshwater Actinobacteria revealed by deep metagenomic sequencing.</title>
        <authorList>
            <person name="Ghai R."/>
            <person name="Mizuno C.M."/>
            <person name="Picazo A."/>
            <person name="Camacho A."/>
            <person name="Rodriguez-Valera F."/>
        </authorList>
    </citation>
    <scope>NUCLEOTIDE SEQUENCE</scope>
</reference>
<organism evidence="9">
    <name type="scientific">freshwater metagenome</name>
    <dbReference type="NCBI Taxonomy" id="449393"/>
    <lineage>
        <taxon>unclassified sequences</taxon>
        <taxon>metagenomes</taxon>
        <taxon>ecological metagenomes</taxon>
    </lineage>
</organism>
<keyword evidence="2" id="KW-1003">Cell membrane</keyword>
<feature type="transmembrane region" description="Helical" evidence="8">
    <location>
        <begin position="87"/>
        <end position="109"/>
    </location>
</feature>
<comment type="similarity">
    <text evidence="6">Belongs to the fluoride channel Fluc/FEX (TC 1.A.43) family.</text>
</comment>
<evidence type="ECO:0000256" key="7">
    <source>
        <dbReference type="ARBA" id="ARBA00035585"/>
    </source>
</evidence>
<proteinExistence type="inferred from homology"/>
<comment type="subcellular location">
    <subcellularLocation>
        <location evidence="1">Cell membrane</location>
        <topology evidence="1">Multi-pass membrane protein</topology>
    </subcellularLocation>
</comment>
<dbReference type="GO" id="GO:0005886">
    <property type="term" value="C:plasma membrane"/>
    <property type="evidence" value="ECO:0007669"/>
    <property type="project" value="UniProtKB-SubCell"/>
</dbReference>
<dbReference type="InterPro" id="IPR003691">
    <property type="entry name" value="FluC"/>
</dbReference>
<keyword evidence="4 8" id="KW-1133">Transmembrane helix</keyword>
<feature type="transmembrane region" description="Helical" evidence="8">
    <location>
        <begin position="32"/>
        <end position="49"/>
    </location>
</feature>
<evidence type="ECO:0000256" key="6">
    <source>
        <dbReference type="ARBA" id="ARBA00035120"/>
    </source>
</evidence>
<evidence type="ECO:0000256" key="8">
    <source>
        <dbReference type="SAM" id="Phobius"/>
    </source>
</evidence>
<keyword evidence="5 8" id="KW-0472">Membrane</keyword>
<name>A0A094PVK2_9ZZZZ</name>
<evidence type="ECO:0000256" key="4">
    <source>
        <dbReference type="ARBA" id="ARBA00022989"/>
    </source>
</evidence>
<accession>A0A094PVK2</accession>
<keyword evidence="3 8" id="KW-0812">Transmembrane</keyword>
<feature type="transmembrane region" description="Helical" evidence="8">
    <location>
        <begin position="61"/>
        <end position="81"/>
    </location>
</feature>
<dbReference type="EMBL" id="JNSK01000156">
    <property type="protein sequence ID" value="KGA13729.1"/>
    <property type="molecule type" value="Genomic_DNA"/>
</dbReference>
<evidence type="ECO:0000256" key="5">
    <source>
        <dbReference type="ARBA" id="ARBA00023136"/>
    </source>
</evidence>
<protein>
    <recommendedName>
        <fullName evidence="10">Fluoride ion transporter CrcB</fullName>
    </recommendedName>
</protein>
<gene>
    <name evidence="9" type="ORF">GM50_21610</name>
</gene>
<evidence type="ECO:0000256" key="2">
    <source>
        <dbReference type="ARBA" id="ARBA00022475"/>
    </source>
</evidence>
<dbReference type="AlphaFoldDB" id="A0A094PVK2"/>
<evidence type="ECO:0008006" key="10">
    <source>
        <dbReference type="Google" id="ProtNLM"/>
    </source>
</evidence>
<dbReference type="Pfam" id="PF02537">
    <property type="entry name" value="CRCB"/>
    <property type="match status" value="1"/>
</dbReference>
<comment type="catalytic activity">
    <reaction evidence="7">
        <text>fluoride(in) = fluoride(out)</text>
        <dbReference type="Rhea" id="RHEA:76159"/>
        <dbReference type="ChEBI" id="CHEBI:17051"/>
    </reaction>
    <physiologicalReaction direction="left-to-right" evidence="7">
        <dbReference type="Rhea" id="RHEA:76160"/>
    </physiologicalReaction>
</comment>
<comment type="caution">
    <text evidence="9">The sequence shown here is derived from an EMBL/GenBank/DDBJ whole genome shotgun (WGS) entry which is preliminary data.</text>
</comment>